<dbReference type="PROSITE" id="PS00018">
    <property type="entry name" value="EF_HAND_1"/>
    <property type="match status" value="1"/>
</dbReference>
<keyword evidence="1" id="KW-0732">Signal</keyword>
<dbReference type="Pfam" id="PF00404">
    <property type="entry name" value="Dockerin_1"/>
    <property type="match status" value="1"/>
</dbReference>
<dbReference type="RefSeq" id="WP_343844794.1">
    <property type="nucleotide sequence ID" value="NZ_BAAAEI010000010.1"/>
</dbReference>
<dbReference type="PROSITE" id="PS51257">
    <property type="entry name" value="PROKAR_LIPOPROTEIN"/>
    <property type="match status" value="1"/>
</dbReference>
<feature type="chain" id="PRO_5045555739" description="Dockerin domain-containing protein" evidence="1">
    <location>
        <begin position="21"/>
        <end position="1116"/>
    </location>
</feature>
<dbReference type="InterPro" id="IPR036439">
    <property type="entry name" value="Dockerin_dom_sf"/>
</dbReference>
<comment type="caution">
    <text evidence="2">The sequence shown here is derived from an EMBL/GenBank/DDBJ whole genome shotgun (WGS) entry which is preliminary data.</text>
</comment>
<protein>
    <recommendedName>
        <fullName evidence="4">Dockerin domain-containing protein</fullName>
    </recommendedName>
</protein>
<accession>A0ABN0X746</accession>
<dbReference type="SUPFAM" id="SSF63446">
    <property type="entry name" value="Type I dockerin domain"/>
    <property type="match status" value="1"/>
</dbReference>
<dbReference type="Proteomes" id="UP001501757">
    <property type="component" value="Unassembled WGS sequence"/>
</dbReference>
<dbReference type="InterPro" id="IPR018247">
    <property type="entry name" value="EF_Hand_1_Ca_BS"/>
</dbReference>
<dbReference type="EMBL" id="BAAAEI010000010">
    <property type="protein sequence ID" value="GAA0356810.1"/>
    <property type="molecule type" value="Genomic_DNA"/>
</dbReference>
<feature type="signal peptide" evidence="1">
    <location>
        <begin position="1"/>
        <end position="20"/>
    </location>
</feature>
<proteinExistence type="predicted"/>
<dbReference type="Gene3D" id="1.10.1330.10">
    <property type="entry name" value="Dockerin domain"/>
    <property type="match status" value="1"/>
</dbReference>
<evidence type="ECO:0008006" key="4">
    <source>
        <dbReference type="Google" id="ProtNLM"/>
    </source>
</evidence>
<organism evidence="2 3">
    <name type="scientific">Bowmanella denitrificans</name>
    <dbReference type="NCBI Taxonomy" id="366582"/>
    <lineage>
        <taxon>Bacteria</taxon>
        <taxon>Pseudomonadati</taxon>
        <taxon>Pseudomonadota</taxon>
        <taxon>Gammaproteobacteria</taxon>
        <taxon>Alteromonadales</taxon>
        <taxon>Alteromonadaceae</taxon>
        <taxon>Bowmanella</taxon>
    </lineage>
</organism>
<name>A0ABN0X746_9ALTE</name>
<reference evidence="2 3" key="1">
    <citation type="journal article" date="2019" name="Int. J. Syst. Evol. Microbiol.">
        <title>The Global Catalogue of Microorganisms (GCM) 10K type strain sequencing project: providing services to taxonomists for standard genome sequencing and annotation.</title>
        <authorList>
            <consortium name="The Broad Institute Genomics Platform"/>
            <consortium name="The Broad Institute Genome Sequencing Center for Infectious Disease"/>
            <person name="Wu L."/>
            <person name="Ma J."/>
        </authorList>
    </citation>
    <scope>NUCLEOTIDE SEQUENCE [LARGE SCALE GENOMIC DNA]</scope>
    <source>
        <strain evidence="2 3">JCM 13378</strain>
    </source>
</reference>
<evidence type="ECO:0000256" key="1">
    <source>
        <dbReference type="SAM" id="SignalP"/>
    </source>
</evidence>
<sequence>MIKKALGLTTLLLSSCYCLADVPAAQDGDRAQEASRQFSILSRSSPFDPPTTNSFVADAGPGLDTGCTFNDDPEHPLMIDVMIDKAVGPVDANGYLQDANALIAQGIIPSTVGILLPAYDVDVNGSPPPERNEVVFNGESLGTLTGDNGIWKLNNFTVDVRKLKFPAPGSGASQANRVQINIDTLSSGRWCTAIDWVALNLEIKPVVALTLTPSNGNPVWKDAATQVTDIFSQSLDAACNLSDDTSSATDKPFSAASDTALVDVDTQLSSCPNDLLDDAQVQAQWAIQGTSKQGSTSWTGASGTVSLDVPAEIGAYSVTFDYEVNGEALPTVTRTLYVTKSAPTISRPLAYWYEQATDWANGETSETQILNKVLQGVYSYGNSHWEYGYSFGAATKCDWQQLMADPITCNYSDCYVFSDVFENMSGLLGVSGLNPVRKVGSGARGSFITNATPSLDPAFPGSAKPVGGSYDRYLFSSHSLRLRSATYYDATFNGRYSSDSEFIAWNIESVASDARGPHFTTLEGAKVYPFSPAVPTKYETAWGAYEYLAPVPIAPIAPLVSAPEPEAMAVVAEAQFESIDDDANGVYEQLQARVMVDFPSGGFYFIQATLHKGGLLIANQSQFDDSRPVSLFFDVAGAGLHEVSLRFSGQQILDSGVDGPYEVRLQGVGPAGANLEVTAMSSALDHTTFGEKPVAVLGGNDNAVDLDSDGLFDLLSVAVELRAFNPGDYQVKATLLGMGGTIQNLLVPVTLTQGVQSLKLDFQGVAIYRAQTDGPYEIVVNVTEDDTTVASLVLNSQSYQYLQFEGLLEFNGNLLAQGLDTNSNGKFEQLQVEIPVLTRTTGNFQIRATLKDSSANKSIVASQNVRFDNSAMTLSFLFDGLSIHDLQMDGPYSLTLVLSQDANDYVSDVVLVPQMTQAFSYEEFESAGQNQLLKLNGNNSDQGIDNNGNNLFDILQARIGIDVAAAGNYTWSASLTDVNGKDIEIVSSQGYLNLGSQSMTFNFSGQAIGSNGVAGPYFVKNLLVFSNTGANLVSTDGSMTQAYAASQFEGYSGQVEGDLDSDGDVDRQDLEVLMGQLNQPVDSQNQAMDLNQDGVISILDARLLRLRCTRALCATE</sequence>
<evidence type="ECO:0000313" key="2">
    <source>
        <dbReference type="EMBL" id="GAA0356810.1"/>
    </source>
</evidence>
<dbReference type="InterPro" id="IPR002105">
    <property type="entry name" value="Dockerin_1_rpt"/>
</dbReference>
<gene>
    <name evidence="2" type="ORF">GCM10009092_21310</name>
</gene>
<keyword evidence="3" id="KW-1185">Reference proteome</keyword>
<evidence type="ECO:0000313" key="3">
    <source>
        <dbReference type="Proteomes" id="UP001501757"/>
    </source>
</evidence>